<dbReference type="EMBL" id="CDMZ01005900">
    <property type="protein sequence ID" value="CEM55685.1"/>
    <property type="molecule type" value="Genomic_DNA"/>
</dbReference>
<proteinExistence type="predicted"/>
<sequence length="888" mass="98122">MRNCHVLLGPLPRRRVAVSLLDEPLVHSSAVPTAPAGSSMQSTAAARTEEVDRDQMFAFQDMEMYLKAESSLSHGRRSLEKRRPKQKILFETDTGLRMAAEYALTLPFKKKRWEMLARCAKYRLPLFTKLKEIVLLFRVFVKLDYQDEELYLLFVKALTFHHERLNFRDITFASAILNDILFKTKSIPLNEPVHTLLKKFDDRASATADGATLRDVASLALPVSERGHLASHRLMLLLRDAAQRLLREASERAQRRGVAIEAGEAAFGGVGKFEPRDAASLLEAFRRVSLLTDEFLGAVWTFCVQFFDVALLSDLDVRSFAAAASAILGVQSAEDAPFAREVLETMEEVLMYRFKSLSLHDRLAAAAIISGIESPKAVGPAGGTSAVDPLTMSGVTRRRPLSASVLLTIAENLSMRPSFDRPRGTERKRDREKEKERHCAARLSRLFAAHESSLPRLCEAIAACVAEEASLMGPSEALTSSRALVCLRERLESLPRERSVEDATSDAERARRVVWEASGALVRRLVELQVEGLQTGSRRRERLGVVRHGSGSQRRNLRLGWGVVEREESTSVGEGDQERVGGLQRIGVVRRRPWLLFSFAECVRDLGWPEAAVSMLKDVHTRLPDASVLSVGGGISSVSFDQAVEALSSLARLRGNLEGFDVGLEMSITLRATWIGSAALLGCASEGSSGERVGGVHLDVAPDLAVRFALPAESLGIGGDLPVAMSMSLEESVRGQIEGLPNNSLFSILMVCRAAGGRRFSSWRREAEAEVAWRLLRSLRCCVEAEGVPPELLPVCLEDSPDWSSEGFRILRGCLPNPCQMENPLEAEEGLSRLFAILQGRHERGVWLSERKEDEVVGFVLLFIALRSFFIPEIEPSSGIFGSNLRKT</sequence>
<dbReference type="VEuPathDB" id="CryptoDB:Cvel_13743"/>
<name>A0A0G4IF11_9ALVE</name>
<protein>
    <submittedName>
        <fullName evidence="1">Uncharacterized protein</fullName>
    </submittedName>
</protein>
<dbReference type="AlphaFoldDB" id="A0A0G4IF11"/>
<gene>
    <name evidence="1" type="ORF">Cvel_13743</name>
</gene>
<reference evidence="1" key="1">
    <citation type="submission" date="2014-11" db="EMBL/GenBank/DDBJ databases">
        <authorList>
            <person name="Otto D Thomas"/>
            <person name="Naeem Raeece"/>
        </authorList>
    </citation>
    <scope>NUCLEOTIDE SEQUENCE</scope>
</reference>
<evidence type="ECO:0000313" key="1">
    <source>
        <dbReference type="EMBL" id="CEM55685.1"/>
    </source>
</evidence>
<organism evidence="1">
    <name type="scientific">Chromera velia CCMP2878</name>
    <dbReference type="NCBI Taxonomy" id="1169474"/>
    <lineage>
        <taxon>Eukaryota</taxon>
        <taxon>Sar</taxon>
        <taxon>Alveolata</taxon>
        <taxon>Colpodellida</taxon>
        <taxon>Chromeraceae</taxon>
        <taxon>Chromera</taxon>
    </lineage>
</organism>
<accession>A0A0G4IF11</accession>